<dbReference type="EMBL" id="KE392332">
    <property type="protein sequence ID" value="ERZ99593.1"/>
    <property type="molecule type" value="Genomic_DNA"/>
</dbReference>
<proteinExistence type="predicted"/>
<organism evidence="1">
    <name type="scientific">Rhizophagus irregularis (strain DAOM 181602 / DAOM 197198 / MUCL 43194)</name>
    <name type="common">Arbuscular mycorrhizal fungus</name>
    <name type="synonym">Glomus intraradices</name>
    <dbReference type="NCBI Taxonomy" id="747089"/>
    <lineage>
        <taxon>Eukaryota</taxon>
        <taxon>Fungi</taxon>
        <taxon>Fungi incertae sedis</taxon>
        <taxon>Mucoromycota</taxon>
        <taxon>Glomeromycotina</taxon>
        <taxon>Glomeromycetes</taxon>
        <taxon>Glomerales</taxon>
        <taxon>Glomeraceae</taxon>
        <taxon>Rhizophagus</taxon>
    </lineage>
</organism>
<protein>
    <submittedName>
        <fullName evidence="1">Uncharacterized protein</fullName>
    </submittedName>
</protein>
<gene>
    <name evidence="1" type="ORF">GLOINDRAFT_1012</name>
</gene>
<accession>U9SUH9</accession>
<reference evidence="1" key="1">
    <citation type="submission" date="2013-07" db="EMBL/GenBank/DDBJ databases">
        <title>The genome of an arbuscular mycorrhizal fungus provides insights into the evolution of the oldest plant symbiosis.</title>
        <authorList>
            <consortium name="DOE Joint Genome Institute"/>
            <person name="Tisserant E."/>
            <person name="Malbreil M."/>
            <person name="Kuo A."/>
            <person name="Kohler A."/>
            <person name="Symeonidi A."/>
            <person name="Balestrini R."/>
            <person name="Charron P."/>
            <person name="Duensing N."/>
            <person name="Frei-dit-Frey N."/>
            <person name="Gianinazzi-Pearson V."/>
            <person name="Gilbert B."/>
            <person name="Handa Y."/>
            <person name="Hijri M."/>
            <person name="Kaul R."/>
            <person name="Kawaguchi M."/>
            <person name="Krajinski F."/>
            <person name="Lammers P."/>
            <person name="Lapierre D."/>
            <person name="Masclaux F.G."/>
            <person name="Murat C."/>
            <person name="Morin E."/>
            <person name="Ndikumana S."/>
            <person name="Pagni M."/>
            <person name="Petitpierre D."/>
            <person name="Requena N."/>
            <person name="Rosikiewicz P."/>
            <person name="Riley R."/>
            <person name="Saito K."/>
            <person name="San Clemente H."/>
            <person name="Shapiro H."/>
            <person name="van Tuinen D."/>
            <person name="Becard G."/>
            <person name="Bonfante P."/>
            <person name="Paszkowski U."/>
            <person name="Shachar-Hill Y."/>
            <person name="Young J.P."/>
            <person name="Sanders I.R."/>
            <person name="Henrissat B."/>
            <person name="Rensing S.A."/>
            <person name="Grigoriev I.V."/>
            <person name="Corradi N."/>
            <person name="Roux C."/>
            <person name="Martin F."/>
        </authorList>
    </citation>
    <scope>NUCLEOTIDE SEQUENCE</scope>
    <source>
        <strain evidence="1">DAOM 197198</strain>
    </source>
</reference>
<sequence>MSNTRGFHQFGTENDDEYNTPSIELFYVDKIFIKITNSIPYVPDIFSDDDRQALDLTETCKYNLYQ</sequence>
<dbReference type="AlphaFoldDB" id="U9SUH9"/>
<name>U9SUH9_RHIID</name>
<evidence type="ECO:0000313" key="1">
    <source>
        <dbReference type="EMBL" id="ERZ99593.1"/>
    </source>
</evidence>
<dbReference type="HOGENOM" id="CLU_2832497_0_0_1"/>